<sequence length="488" mass="54013">MSLKAPKASLKSFQEEIDNIHQRETTKQRVQALAAAATERQSSKKHKDEKVLERKTKDEKDSERKTKDPEVHSVLQLSRVIEFDDYNIQPWLLSNTESDYEKARDALAGRLTRNKGEYIIRFGCHPTRSHLFDIEEKESLKAISTEPCNASDLKLIEARLLVVAEEIGAKVSTLFISYDSNPRATYLLRFPPTSVQLTSEVRCAVVGNVDSGKSTTLGVLTRGGLDDGRGRARVGLFRHKHEIETGRTSSILGYSAEGTPILPTTHFSNDINVIRREKLGWDEISRKSAKIVSFIDLAGHERYLKTTLYGTVGLTSGAPSLVILMIAGNAGLIGMSKEHLAITLALNVPVVIDMTPANILEETIKQAVRILKSPGCRKTPVFVRSMETVIEISQLRTFLNLLPSSEADDAKYPVDQPLEVKIGDPILIGPDSNGNFMSSAVKDIHRKRAPVKSAEAGQCVSLALKRIRRAAIRRGEHPLRIDPVGIDV</sequence>
<evidence type="ECO:0000259" key="2">
    <source>
        <dbReference type="Pfam" id="PF00009"/>
    </source>
</evidence>
<dbReference type="Gene3D" id="2.40.30.10">
    <property type="entry name" value="Translation factors"/>
    <property type="match status" value="1"/>
</dbReference>
<dbReference type="Gene3D" id="3.40.50.300">
    <property type="entry name" value="P-loop containing nucleotide triphosphate hydrolases"/>
    <property type="match status" value="1"/>
</dbReference>
<reference evidence="3" key="1">
    <citation type="submission" date="2021-10" db="EMBL/GenBank/DDBJ databases">
        <title>De novo Genome Assembly of Clathrus columnatus (Basidiomycota, Fungi) Using Illumina and Nanopore Sequence Data.</title>
        <authorList>
            <person name="Ogiso-Tanaka E."/>
            <person name="Itagaki H."/>
            <person name="Hosoya T."/>
            <person name="Hosaka K."/>
        </authorList>
    </citation>
    <scope>NUCLEOTIDE SEQUENCE</scope>
    <source>
        <strain evidence="3">MO-923</strain>
    </source>
</reference>
<dbReference type="GO" id="GO:0003924">
    <property type="term" value="F:GTPase activity"/>
    <property type="evidence" value="ECO:0007669"/>
    <property type="project" value="InterPro"/>
</dbReference>
<proteinExistence type="predicted"/>
<dbReference type="SUPFAM" id="SSF50447">
    <property type="entry name" value="Translation proteins"/>
    <property type="match status" value="1"/>
</dbReference>
<keyword evidence="4" id="KW-1185">Reference proteome</keyword>
<gene>
    <name evidence="3" type="ORF">Clacol_000694</name>
</gene>
<feature type="compositionally biased region" description="Basic and acidic residues" evidence="1">
    <location>
        <begin position="46"/>
        <end position="69"/>
    </location>
</feature>
<dbReference type="GO" id="GO:0003746">
    <property type="term" value="F:translation elongation factor activity"/>
    <property type="evidence" value="ECO:0007669"/>
    <property type="project" value="TreeGrafter"/>
</dbReference>
<dbReference type="Proteomes" id="UP001050691">
    <property type="component" value="Unassembled WGS sequence"/>
</dbReference>
<evidence type="ECO:0000256" key="1">
    <source>
        <dbReference type="SAM" id="MobiDB-lite"/>
    </source>
</evidence>
<organism evidence="3 4">
    <name type="scientific">Clathrus columnatus</name>
    <dbReference type="NCBI Taxonomy" id="1419009"/>
    <lineage>
        <taxon>Eukaryota</taxon>
        <taxon>Fungi</taxon>
        <taxon>Dikarya</taxon>
        <taxon>Basidiomycota</taxon>
        <taxon>Agaricomycotina</taxon>
        <taxon>Agaricomycetes</taxon>
        <taxon>Phallomycetidae</taxon>
        <taxon>Phallales</taxon>
        <taxon>Clathraceae</taxon>
        <taxon>Clathrus</taxon>
    </lineage>
</organism>
<dbReference type="SUPFAM" id="SSF52540">
    <property type="entry name" value="P-loop containing nucleoside triphosphate hydrolases"/>
    <property type="match status" value="1"/>
</dbReference>
<feature type="region of interest" description="Disordered" evidence="1">
    <location>
        <begin position="1"/>
        <end position="69"/>
    </location>
</feature>
<comment type="caution">
    <text evidence="3">The sequence shown here is derived from an EMBL/GenBank/DDBJ whole genome shotgun (WGS) entry which is preliminary data.</text>
</comment>
<dbReference type="EMBL" id="BPWL01000001">
    <property type="protein sequence ID" value="GJJ06502.1"/>
    <property type="molecule type" value="Genomic_DNA"/>
</dbReference>
<feature type="compositionally biased region" description="Basic and acidic residues" evidence="1">
    <location>
        <begin position="18"/>
        <end position="27"/>
    </location>
</feature>
<dbReference type="InterPro" id="IPR000795">
    <property type="entry name" value="T_Tr_GTP-bd_dom"/>
</dbReference>
<dbReference type="PANTHER" id="PTHR43721:SF9">
    <property type="entry name" value="GTP-BINDING PROTEIN 1"/>
    <property type="match status" value="1"/>
</dbReference>
<protein>
    <recommendedName>
        <fullName evidence="2">Tr-type G domain-containing protein</fullName>
    </recommendedName>
</protein>
<dbReference type="InterPro" id="IPR050055">
    <property type="entry name" value="EF-Tu_GTPase"/>
</dbReference>
<dbReference type="InterPro" id="IPR027417">
    <property type="entry name" value="P-loop_NTPase"/>
</dbReference>
<dbReference type="InterPro" id="IPR009000">
    <property type="entry name" value="Transl_B-barrel_sf"/>
</dbReference>
<dbReference type="PANTHER" id="PTHR43721">
    <property type="entry name" value="ELONGATION FACTOR TU-RELATED"/>
    <property type="match status" value="1"/>
</dbReference>
<name>A0AAV4ZZ16_9AGAM</name>
<evidence type="ECO:0000313" key="3">
    <source>
        <dbReference type="EMBL" id="GJJ06502.1"/>
    </source>
</evidence>
<dbReference type="Pfam" id="PF00009">
    <property type="entry name" value="GTP_EFTU"/>
    <property type="match status" value="1"/>
</dbReference>
<accession>A0AAV4ZZ16</accession>
<feature type="domain" description="Tr-type G" evidence="2">
    <location>
        <begin position="201"/>
        <end position="367"/>
    </location>
</feature>
<dbReference type="GO" id="GO:0005525">
    <property type="term" value="F:GTP binding"/>
    <property type="evidence" value="ECO:0007669"/>
    <property type="project" value="InterPro"/>
</dbReference>
<dbReference type="AlphaFoldDB" id="A0AAV4ZZ16"/>
<evidence type="ECO:0000313" key="4">
    <source>
        <dbReference type="Proteomes" id="UP001050691"/>
    </source>
</evidence>